<sequence length="244" mass="26743">MSRRLQELAWHETPLGELTLRRRIDPVSGQEIHEVKLGEEFLMSSLFTAAEEELARRALAELDGTEHEVLVGGLGLGYTARTVLEEARVASLVVVDALAEVIGWHEQGLVPLGPGLTADRRCSLVHGSFFALMSGELAAQDRAGHPVDRAYDAILVDIDHSPRHVLHPDHASLYTPEGVDEVVRRLRPGGVFALWSNDPPDVDYLEVLRTGLVDCRAEVVPFANPLQDGPATNTVYLARRPVGD</sequence>
<reference evidence="2" key="1">
    <citation type="submission" date="2021-03" db="EMBL/GenBank/DDBJ databases">
        <title>Actinotalea soli sp. nov., isolated from soil.</title>
        <authorList>
            <person name="Ping W."/>
            <person name="Zhang J."/>
        </authorList>
    </citation>
    <scope>NUCLEOTIDE SEQUENCE</scope>
    <source>
        <strain evidence="2">BY-33</strain>
    </source>
</reference>
<keyword evidence="1" id="KW-0620">Polyamine biosynthesis</keyword>
<comment type="caution">
    <text evidence="2">The sequence shown here is derived from an EMBL/GenBank/DDBJ whole genome shotgun (WGS) entry which is preliminary data.</text>
</comment>
<keyword evidence="3" id="KW-1185">Reference proteome</keyword>
<dbReference type="Gene3D" id="3.40.50.150">
    <property type="entry name" value="Vaccinia Virus protein VP39"/>
    <property type="match status" value="1"/>
</dbReference>
<evidence type="ECO:0000256" key="1">
    <source>
        <dbReference type="ARBA" id="ARBA00023115"/>
    </source>
</evidence>
<protein>
    <submittedName>
        <fullName evidence="2">Spermidine synthase</fullName>
    </submittedName>
</protein>
<dbReference type="GO" id="GO:0006596">
    <property type="term" value="P:polyamine biosynthetic process"/>
    <property type="evidence" value="ECO:0007669"/>
    <property type="project" value="UniProtKB-KW"/>
</dbReference>
<evidence type="ECO:0000313" key="3">
    <source>
        <dbReference type="Proteomes" id="UP000664209"/>
    </source>
</evidence>
<accession>A0A939LQZ7</accession>
<dbReference type="InterPro" id="IPR029063">
    <property type="entry name" value="SAM-dependent_MTases_sf"/>
</dbReference>
<organism evidence="2 3">
    <name type="scientific">Actinotalea soli</name>
    <dbReference type="NCBI Taxonomy" id="2819234"/>
    <lineage>
        <taxon>Bacteria</taxon>
        <taxon>Bacillati</taxon>
        <taxon>Actinomycetota</taxon>
        <taxon>Actinomycetes</taxon>
        <taxon>Micrococcales</taxon>
        <taxon>Cellulomonadaceae</taxon>
        <taxon>Actinotalea</taxon>
    </lineage>
</organism>
<dbReference type="SUPFAM" id="SSF53335">
    <property type="entry name" value="S-adenosyl-L-methionine-dependent methyltransferases"/>
    <property type="match status" value="1"/>
</dbReference>
<dbReference type="AlphaFoldDB" id="A0A939LQZ7"/>
<proteinExistence type="predicted"/>
<dbReference type="PANTHER" id="PTHR43317">
    <property type="entry name" value="THERMOSPERMINE SYNTHASE ACAULIS5"/>
    <property type="match status" value="1"/>
</dbReference>
<name>A0A939LQZ7_9CELL</name>
<dbReference type="RefSeq" id="WP_208054158.1">
    <property type="nucleotide sequence ID" value="NZ_JAGEMK010000001.1"/>
</dbReference>
<dbReference type="Proteomes" id="UP000664209">
    <property type="component" value="Unassembled WGS sequence"/>
</dbReference>
<evidence type="ECO:0000313" key="2">
    <source>
        <dbReference type="EMBL" id="MBO1750514.1"/>
    </source>
</evidence>
<gene>
    <name evidence="2" type="ORF">J4G33_01720</name>
</gene>
<dbReference type="PANTHER" id="PTHR43317:SF3">
    <property type="entry name" value="BLR2883 PROTEIN"/>
    <property type="match status" value="1"/>
</dbReference>
<dbReference type="EMBL" id="JAGEMK010000001">
    <property type="protein sequence ID" value="MBO1750514.1"/>
    <property type="molecule type" value="Genomic_DNA"/>
</dbReference>